<name>E0Y0G4_9PROT</name>
<evidence type="ECO:0000313" key="3">
    <source>
        <dbReference type="EMBL" id="ADI20155.1"/>
    </source>
</evidence>
<dbReference type="InterPro" id="IPR037185">
    <property type="entry name" value="EmrE-like"/>
</dbReference>
<evidence type="ECO:0000256" key="1">
    <source>
        <dbReference type="SAM" id="Phobius"/>
    </source>
</evidence>
<dbReference type="InterPro" id="IPR000620">
    <property type="entry name" value="EamA_dom"/>
</dbReference>
<dbReference type="GO" id="GO:0016020">
    <property type="term" value="C:membrane"/>
    <property type="evidence" value="ECO:0007669"/>
    <property type="project" value="InterPro"/>
</dbReference>
<keyword evidence="1" id="KW-0812">Transmembrane</keyword>
<proteinExistence type="predicted"/>
<feature type="transmembrane region" description="Helical" evidence="1">
    <location>
        <begin position="260"/>
        <end position="282"/>
    </location>
</feature>
<feature type="transmembrane region" description="Helical" evidence="1">
    <location>
        <begin position="147"/>
        <end position="168"/>
    </location>
</feature>
<dbReference type="EMBL" id="GU474938">
    <property type="protein sequence ID" value="ADI20155.1"/>
    <property type="molecule type" value="Genomic_DNA"/>
</dbReference>
<keyword evidence="1" id="KW-1133">Transmembrane helix</keyword>
<dbReference type="SUPFAM" id="SSF103481">
    <property type="entry name" value="Multidrug resistance efflux transporter EmrE"/>
    <property type="match status" value="1"/>
</dbReference>
<evidence type="ECO:0000259" key="2">
    <source>
        <dbReference type="Pfam" id="PF00892"/>
    </source>
</evidence>
<feature type="transmembrane region" description="Helical" evidence="1">
    <location>
        <begin position="35"/>
        <end position="57"/>
    </location>
</feature>
<organism evidence="3">
    <name type="scientific">uncultured alpha proteobacterium EB080_L06A09</name>
    <dbReference type="NCBI Taxonomy" id="710794"/>
    <lineage>
        <taxon>Bacteria</taxon>
        <taxon>Pseudomonadati</taxon>
        <taxon>Pseudomonadota</taxon>
        <taxon>Alphaproteobacteria</taxon>
        <taxon>environmental samples</taxon>
    </lineage>
</organism>
<dbReference type="AlphaFoldDB" id="E0Y0G4"/>
<protein>
    <submittedName>
        <fullName evidence="3">Permeases of the drug/metabolite transporter (Dmt) superfamily</fullName>
    </submittedName>
</protein>
<dbReference type="Pfam" id="PF00892">
    <property type="entry name" value="EamA"/>
    <property type="match status" value="1"/>
</dbReference>
<sequence length="287" mass="31322">MTDHSKGLIITILAVLFIIPDSLFIRLLSADIYTIIVWRSFISGFFILLGLCIYHGLKIFHIYRNIGKNSIIFACLLALSGPLFALSVSMTAVSNTVFILASMPIFSAISSWIVLNEKISKRMLWTIIFALTGVLLISYGSSQDQSTSIYGDLCAVGCAASYGIALTFARKSKAKSMIPVTPFALFMSGVVFLPWASPFIFDGLDAQYALFHNLLIAASTCLIVLGPRYIPSAEVALLILGESILAPILIWLVIGEYPGSWALAGGFVVLMTLFISNFIILLQQKSK</sequence>
<feature type="transmembrane region" description="Helical" evidence="1">
    <location>
        <begin position="122"/>
        <end position="141"/>
    </location>
</feature>
<feature type="transmembrane region" description="Helical" evidence="1">
    <location>
        <begin position="235"/>
        <end position="254"/>
    </location>
</feature>
<feature type="transmembrane region" description="Helical" evidence="1">
    <location>
        <begin position="69"/>
        <end position="90"/>
    </location>
</feature>
<feature type="domain" description="EamA" evidence="2">
    <location>
        <begin position="6"/>
        <end position="138"/>
    </location>
</feature>
<feature type="transmembrane region" description="Helical" evidence="1">
    <location>
        <begin position="7"/>
        <end position="29"/>
    </location>
</feature>
<keyword evidence="1" id="KW-0472">Membrane</keyword>
<feature type="transmembrane region" description="Helical" evidence="1">
    <location>
        <begin position="96"/>
        <end position="115"/>
    </location>
</feature>
<dbReference type="PANTHER" id="PTHR22911">
    <property type="entry name" value="ACYL-MALONYL CONDENSING ENZYME-RELATED"/>
    <property type="match status" value="1"/>
</dbReference>
<feature type="transmembrane region" description="Helical" evidence="1">
    <location>
        <begin position="207"/>
        <end position="226"/>
    </location>
</feature>
<accession>E0Y0G4</accession>
<reference evidence="3" key="1">
    <citation type="journal article" date="2011" name="Environ. Microbiol.">
        <title>Time-series analyses of Monterey Bay coastal microbial picoplankton using a 'genome proxy' microarray.</title>
        <authorList>
            <person name="Rich V.I."/>
            <person name="Pham V.D."/>
            <person name="Eppley J."/>
            <person name="Shi Y."/>
            <person name="DeLong E.F."/>
        </authorList>
    </citation>
    <scope>NUCLEOTIDE SEQUENCE</scope>
</reference>
<feature type="transmembrane region" description="Helical" evidence="1">
    <location>
        <begin position="180"/>
        <end position="201"/>
    </location>
</feature>